<dbReference type="PhylomeDB" id="A0A0G4G9V6"/>
<dbReference type="VEuPathDB" id="CryptoDB:Vbra_9837"/>
<feature type="region of interest" description="Disordered" evidence="6">
    <location>
        <begin position="297"/>
        <end position="347"/>
    </location>
</feature>
<dbReference type="OMA" id="NMKIGAP"/>
<keyword evidence="3" id="KW-0206">Cytoskeleton</keyword>
<dbReference type="Pfam" id="PF15239">
    <property type="entry name" value="CFAP96-like"/>
    <property type="match status" value="1"/>
</dbReference>
<dbReference type="PANTHER" id="PTHR31144">
    <property type="entry name" value="UPF0602 PROTEIN C4ORF47"/>
    <property type="match status" value="1"/>
</dbReference>
<dbReference type="InParanoid" id="A0A0G4G9V6"/>
<keyword evidence="2" id="KW-0963">Cytoplasm</keyword>
<evidence type="ECO:0000313" key="8">
    <source>
        <dbReference type="Proteomes" id="UP000041254"/>
    </source>
</evidence>
<evidence type="ECO:0000256" key="4">
    <source>
        <dbReference type="ARBA" id="ARBA00035656"/>
    </source>
</evidence>
<evidence type="ECO:0000256" key="1">
    <source>
        <dbReference type="ARBA" id="ARBA00004300"/>
    </source>
</evidence>
<protein>
    <recommendedName>
        <fullName evidence="5">Cilia-and flagella-associated protein 96</fullName>
    </recommendedName>
</protein>
<keyword evidence="8" id="KW-1185">Reference proteome</keyword>
<evidence type="ECO:0000313" key="7">
    <source>
        <dbReference type="EMBL" id="CEM25802.1"/>
    </source>
</evidence>
<organism evidence="7 8">
    <name type="scientific">Vitrella brassicaformis (strain CCMP3155)</name>
    <dbReference type="NCBI Taxonomy" id="1169540"/>
    <lineage>
        <taxon>Eukaryota</taxon>
        <taxon>Sar</taxon>
        <taxon>Alveolata</taxon>
        <taxon>Colpodellida</taxon>
        <taxon>Vitrellaceae</taxon>
        <taxon>Vitrella</taxon>
    </lineage>
</organism>
<evidence type="ECO:0000256" key="6">
    <source>
        <dbReference type="SAM" id="MobiDB-lite"/>
    </source>
</evidence>
<dbReference type="EMBL" id="CDMY01000603">
    <property type="protein sequence ID" value="CEM25802.1"/>
    <property type="molecule type" value="Genomic_DNA"/>
</dbReference>
<dbReference type="GO" id="GO:0005881">
    <property type="term" value="C:cytoplasmic microtubule"/>
    <property type="evidence" value="ECO:0007669"/>
    <property type="project" value="TreeGrafter"/>
</dbReference>
<dbReference type="InterPro" id="IPR029358">
    <property type="entry name" value="CFAP96"/>
</dbReference>
<dbReference type="Proteomes" id="UP000041254">
    <property type="component" value="Unassembled WGS sequence"/>
</dbReference>
<dbReference type="PANTHER" id="PTHR31144:SF1">
    <property type="entry name" value="UPF0602 PROTEIN C4ORF47"/>
    <property type="match status" value="1"/>
</dbReference>
<dbReference type="GO" id="GO:0005813">
    <property type="term" value="C:centrosome"/>
    <property type="evidence" value="ECO:0007669"/>
    <property type="project" value="UniProtKB-SubCell"/>
</dbReference>
<evidence type="ECO:0000256" key="3">
    <source>
        <dbReference type="ARBA" id="ARBA00023212"/>
    </source>
</evidence>
<proteinExistence type="inferred from homology"/>
<accession>A0A0G4G9V6</accession>
<evidence type="ECO:0000256" key="5">
    <source>
        <dbReference type="ARBA" id="ARBA00035693"/>
    </source>
</evidence>
<evidence type="ECO:0000256" key="2">
    <source>
        <dbReference type="ARBA" id="ARBA00022490"/>
    </source>
</evidence>
<comment type="similarity">
    <text evidence="4">Belongs to the CFAP96 family.</text>
</comment>
<name>A0A0G4G9V6_VITBC</name>
<dbReference type="AlphaFoldDB" id="A0A0G4G9V6"/>
<gene>
    <name evidence="7" type="ORF">Vbra_9837</name>
</gene>
<reference evidence="7 8" key="1">
    <citation type="submission" date="2014-11" db="EMBL/GenBank/DDBJ databases">
        <authorList>
            <person name="Zhu J."/>
            <person name="Qi W."/>
            <person name="Song R."/>
        </authorList>
    </citation>
    <scope>NUCLEOTIDE SEQUENCE [LARGE SCALE GENOMIC DNA]</scope>
</reference>
<sequence>MPSSPEERQAKNAAKMQKHIEDVYTTSMVPRHGYFSYTAPNCCGDDSYAPRQVVRKARREGTGEEEQPALKGFLVGKGKKGNTKDAFFSVITPLAVGDPYVDPLKRQARRRLTPIDPDHRFKPGGNIRRSLNKLDFPYVYQGSTAPDPKDLYAKYKEYTVPRGVFTSPAKKGGGGTLVPGVLFSKLPEHVPEDYETRRWQRLAELKAQKEKTKDIPPFKSMCATGVNFTKNSDLYRHDEPCGIPRPYTEPHYPFTIKHDRPFIPVNPSKRGKLATLSKYPAYMESPAPPVQVRKRGVVEGEEAAGDVPPPWRSPHLQDYANPMPSVVLQKSNLRSESPHAFQRTSRF</sequence>
<comment type="subcellular location">
    <subcellularLocation>
        <location evidence="1">Cytoplasm</location>
        <location evidence="1">Cytoskeleton</location>
        <location evidence="1">Microtubule organizing center</location>
        <location evidence="1">Centrosome</location>
    </subcellularLocation>
</comment>
<dbReference type="OrthoDB" id="437817at2759"/>